<dbReference type="InterPro" id="IPR050768">
    <property type="entry name" value="UPF0353/GerABKA_families"/>
</dbReference>
<dbReference type="PANTHER" id="PTHR22550:SF16">
    <property type="entry name" value="SPORE GERMINATION PROTEIN"/>
    <property type="match status" value="1"/>
</dbReference>
<keyword evidence="3 6" id="KW-0812">Transmembrane</keyword>
<keyword evidence="5 6" id="KW-0472">Membrane</keyword>
<dbReference type="Pfam" id="PF03323">
    <property type="entry name" value="GerA"/>
    <property type="match status" value="1"/>
</dbReference>
<evidence type="ECO:0000313" key="7">
    <source>
        <dbReference type="EMBL" id="TCW50069.1"/>
    </source>
</evidence>
<proteinExistence type="inferred from homology"/>
<evidence type="ECO:0000256" key="1">
    <source>
        <dbReference type="ARBA" id="ARBA00004141"/>
    </source>
</evidence>
<dbReference type="AlphaFoldDB" id="A0A4V2WCT2"/>
<comment type="similarity">
    <text evidence="2">Belongs to the GerABKA family.</text>
</comment>
<keyword evidence="4 6" id="KW-1133">Transmembrane helix</keyword>
<evidence type="ECO:0000256" key="5">
    <source>
        <dbReference type="ARBA" id="ARBA00023136"/>
    </source>
</evidence>
<feature type="transmembrane region" description="Helical" evidence="6">
    <location>
        <begin position="298"/>
        <end position="320"/>
    </location>
</feature>
<dbReference type="GO" id="GO:0009847">
    <property type="term" value="P:spore germination"/>
    <property type="evidence" value="ECO:0007669"/>
    <property type="project" value="InterPro"/>
</dbReference>
<dbReference type="Proteomes" id="UP000295285">
    <property type="component" value="Unassembled WGS sequence"/>
</dbReference>
<evidence type="ECO:0000313" key="8">
    <source>
        <dbReference type="Proteomes" id="UP000295285"/>
    </source>
</evidence>
<protein>
    <submittedName>
        <fullName evidence="7">Spore germination protein</fullName>
    </submittedName>
</protein>
<reference evidence="7 8" key="1">
    <citation type="submission" date="2019-03" db="EMBL/GenBank/DDBJ databases">
        <title>Above-ground endophytic microbial communities from plants in different locations in the United States.</title>
        <authorList>
            <person name="Frank C."/>
        </authorList>
    </citation>
    <scope>NUCLEOTIDE SEQUENCE [LARGE SCALE GENOMIC DNA]</scope>
    <source>
        <strain evidence="7 8">LP_2_YM</strain>
    </source>
</reference>
<organism evidence="7 8">
    <name type="scientific">Bacillus thuringiensis</name>
    <dbReference type="NCBI Taxonomy" id="1428"/>
    <lineage>
        <taxon>Bacteria</taxon>
        <taxon>Bacillati</taxon>
        <taxon>Bacillota</taxon>
        <taxon>Bacilli</taxon>
        <taxon>Bacillales</taxon>
        <taxon>Bacillaceae</taxon>
        <taxon>Bacillus</taxon>
        <taxon>Bacillus cereus group</taxon>
    </lineage>
</organism>
<dbReference type="EMBL" id="SMDG01000018">
    <property type="protein sequence ID" value="TCW50069.1"/>
    <property type="molecule type" value="Genomic_DNA"/>
</dbReference>
<accession>A0A4V2WCT2</accession>
<evidence type="ECO:0000256" key="6">
    <source>
        <dbReference type="SAM" id="Phobius"/>
    </source>
</evidence>
<evidence type="ECO:0000256" key="3">
    <source>
        <dbReference type="ARBA" id="ARBA00022692"/>
    </source>
</evidence>
<evidence type="ECO:0000256" key="4">
    <source>
        <dbReference type="ARBA" id="ARBA00022989"/>
    </source>
</evidence>
<dbReference type="GO" id="GO:0016020">
    <property type="term" value="C:membrane"/>
    <property type="evidence" value="ECO:0007669"/>
    <property type="project" value="UniProtKB-SubCell"/>
</dbReference>
<name>A0A4V2WCT2_BACTU</name>
<gene>
    <name evidence="7" type="ORF">EC910_118100</name>
</gene>
<evidence type="ECO:0000256" key="2">
    <source>
        <dbReference type="ARBA" id="ARBA00005278"/>
    </source>
</evidence>
<sequence length="386" mass="43007">MGSFNKWIRGEKSFSAQEQADHLLNKSISSSLSLNLKHLSKLFSGIPELITRTFPLKNGKVAAIIYMEGLVDKTVINIDILRPLLFKEWNEVDCWESSVTVGNIKKVQQWSDIEQSLLHGKSILFINGQLTALELDTQSAPKRSIEEPTTETAIKSSHEGFNEVASDSLALIRRYIPNRELKVKEFTVGERATSKVFLLYLADVVQEMACRIESIKVDAIITTGELEGFVEDNSYTLFPQLSITERPDTTAHHILDGRIAVVVDRSPSVLIGPMTFSSFFQTIDDYSFRPMIPSFIRLLRFTGLFIAIFAPALYIAMISFHYEVIPLKLLLTIGESRAKIPFPPILEALLMELVLEMLREAAVRLPGPVGQTIGVVGGIVIGQAAV</sequence>
<dbReference type="PANTHER" id="PTHR22550">
    <property type="entry name" value="SPORE GERMINATION PROTEIN"/>
    <property type="match status" value="1"/>
</dbReference>
<comment type="caution">
    <text evidence="7">The sequence shown here is derived from an EMBL/GenBank/DDBJ whole genome shotgun (WGS) entry which is preliminary data.</text>
</comment>
<comment type="subcellular location">
    <subcellularLocation>
        <location evidence="1">Membrane</location>
        <topology evidence="1">Multi-pass membrane protein</topology>
    </subcellularLocation>
</comment>
<dbReference type="InterPro" id="IPR004995">
    <property type="entry name" value="Spore_Ger"/>
</dbReference>